<dbReference type="EMBL" id="GL378330">
    <property type="protein sequence ID" value="EFJ50594.1"/>
    <property type="molecule type" value="Genomic_DNA"/>
</dbReference>
<dbReference type="eggNOG" id="ENOG502SZJT">
    <property type="taxonomic scope" value="Eukaryota"/>
</dbReference>
<organism evidence="3">
    <name type="scientific">Volvox carteri f. nagariensis</name>
    <dbReference type="NCBI Taxonomy" id="3068"/>
    <lineage>
        <taxon>Eukaryota</taxon>
        <taxon>Viridiplantae</taxon>
        <taxon>Chlorophyta</taxon>
        <taxon>core chlorophytes</taxon>
        <taxon>Chlorophyceae</taxon>
        <taxon>CS clade</taxon>
        <taxon>Chlamydomonadales</taxon>
        <taxon>Volvocaceae</taxon>
        <taxon>Volvox</taxon>
    </lineage>
</organism>
<reference evidence="2 3" key="1">
    <citation type="journal article" date="2010" name="Science">
        <title>Genomic analysis of organismal complexity in the multicellular green alga Volvox carteri.</title>
        <authorList>
            <person name="Prochnik S.E."/>
            <person name="Umen J."/>
            <person name="Nedelcu A.M."/>
            <person name="Hallmann A."/>
            <person name="Miller S.M."/>
            <person name="Nishii I."/>
            <person name="Ferris P."/>
            <person name="Kuo A."/>
            <person name="Mitros T."/>
            <person name="Fritz-Laylin L.K."/>
            <person name="Hellsten U."/>
            <person name="Chapman J."/>
            <person name="Simakov O."/>
            <person name="Rensing S.A."/>
            <person name="Terry A."/>
            <person name="Pangilinan J."/>
            <person name="Kapitonov V."/>
            <person name="Jurka J."/>
            <person name="Salamov A."/>
            <person name="Shapiro H."/>
            <person name="Schmutz J."/>
            <person name="Grimwood J."/>
            <person name="Lindquist E."/>
            <person name="Lucas S."/>
            <person name="Grigoriev I.V."/>
            <person name="Schmitt R."/>
            <person name="Kirk D."/>
            <person name="Rokhsar D.S."/>
        </authorList>
    </citation>
    <scope>NUCLEOTIDE SEQUENCE [LARGE SCALE GENOMIC DNA]</scope>
    <source>
        <strain evidence="3">f. Nagariensis / Eve</strain>
    </source>
</reference>
<evidence type="ECO:0000313" key="2">
    <source>
        <dbReference type="EMBL" id="EFJ50594.1"/>
    </source>
</evidence>
<gene>
    <name evidence="2" type="ORF">VOLCADRAFT_88562</name>
</gene>
<dbReference type="KEGG" id="vcn:VOLCADRAFT_88562"/>
<accession>D8TPB9</accession>
<dbReference type="OrthoDB" id="544155at2759"/>
<dbReference type="GeneID" id="9623956"/>
<keyword evidence="1" id="KW-1133">Transmembrane helix</keyword>
<sequence>MGGLAGGAWLGIGLGCGFVLGVTAYVFVTCLIRRRKNVAPQPQARLAAQRASVGGFTSLAHVRDTPSANNLTAAMLPAKPPHGEEVFYSPLQNSMAKPSNVRNSATTGVLPDPAIYGGHGSALMQVIAPASSMQPATLAMPPATPVDKATTQAVPFQSTRDTADQGLLQPKQQHQRMYSVADAYGAEDLDDEWAVVLGDLDGLLAKKGQPGLASPERAVAVRRLIAVTGSQGMQFALEAALQDVMRYRSRK</sequence>
<protein>
    <submittedName>
        <fullName evidence="2">Uncharacterized protein</fullName>
    </submittedName>
</protein>
<keyword evidence="1" id="KW-0812">Transmembrane</keyword>
<evidence type="ECO:0000313" key="3">
    <source>
        <dbReference type="Proteomes" id="UP000001058"/>
    </source>
</evidence>
<dbReference type="Proteomes" id="UP000001058">
    <property type="component" value="Unassembled WGS sequence"/>
</dbReference>
<keyword evidence="1" id="KW-0472">Membrane</keyword>
<feature type="transmembrane region" description="Helical" evidence="1">
    <location>
        <begin position="6"/>
        <end position="28"/>
    </location>
</feature>
<evidence type="ECO:0000256" key="1">
    <source>
        <dbReference type="SAM" id="Phobius"/>
    </source>
</evidence>
<name>D8TPB9_VOLCA</name>
<dbReference type="InParanoid" id="D8TPB9"/>
<proteinExistence type="predicted"/>
<dbReference type="AlphaFoldDB" id="D8TPB9"/>
<dbReference type="RefSeq" id="XP_002948187.1">
    <property type="nucleotide sequence ID" value="XM_002948141.1"/>
</dbReference>
<keyword evidence="3" id="KW-1185">Reference proteome</keyword>